<keyword evidence="3" id="KW-1185">Reference proteome</keyword>
<feature type="compositionally biased region" description="Polar residues" evidence="1">
    <location>
        <begin position="164"/>
        <end position="173"/>
    </location>
</feature>
<feature type="region of interest" description="Disordered" evidence="1">
    <location>
        <begin position="16"/>
        <end position="173"/>
    </location>
</feature>
<feature type="compositionally biased region" description="Low complexity" evidence="1">
    <location>
        <begin position="82"/>
        <end position="98"/>
    </location>
</feature>
<organism evidence="2 3">
    <name type="scientific">Phytophthora fragariaefolia</name>
    <dbReference type="NCBI Taxonomy" id="1490495"/>
    <lineage>
        <taxon>Eukaryota</taxon>
        <taxon>Sar</taxon>
        <taxon>Stramenopiles</taxon>
        <taxon>Oomycota</taxon>
        <taxon>Peronosporomycetes</taxon>
        <taxon>Peronosporales</taxon>
        <taxon>Peronosporaceae</taxon>
        <taxon>Phytophthora</taxon>
    </lineage>
</organism>
<name>A0A9W6YFG2_9STRA</name>
<accession>A0A9W6YFG2</accession>
<evidence type="ECO:0000256" key="1">
    <source>
        <dbReference type="SAM" id="MobiDB-lite"/>
    </source>
</evidence>
<evidence type="ECO:0000313" key="2">
    <source>
        <dbReference type="EMBL" id="GMF61249.1"/>
    </source>
</evidence>
<sequence>MATYPTFYVGLLKPYYPAAATDPSGSDPPSTDEGHSPPLPAVPPSQGPGLGRSAQQDPLGGACRDPPRSRPVSRASESNQGSRTRSAAPPRRSPRIATVGKLPDPARDQGGTPAQSSPAHGAADVSPRGHRDQHRRGTRRSEDDHVTSPSPPAGHPEVADSFPRRQQSTPTLI</sequence>
<dbReference type="Proteomes" id="UP001165121">
    <property type="component" value="Unassembled WGS sequence"/>
</dbReference>
<reference evidence="2" key="1">
    <citation type="submission" date="2023-04" db="EMBL/GenBank/DDBJ databases">
        <title>Phytophthora fragariaefolia NBRC 109709.</title>
        <authorList>
            <person name="Ichikawa N."/>
            <person name="Sato H."/>
            <person name="Tonouchi N."/>
        </authorList>
    </citation>
    <scope>NUCLEOTIDE SEQUENCE</scope>
    <source>
        <strain evidence="2">NBRC 109709</strain>
    </source>
</reference>
<protein>
    <submittedName>
        <fullName evidence="2">Unnamed protein product</fullName>
    </submittedName>
</protein>
<dbReference type="AlphaFoldDB" id="A0A9W6YFG2"/>
<comment type="caution">
    <text evidence="2">The sequence shown here is derived from an EMBL/GenBank/DDBJ whole genome shotgun (WGS) entry which is preliminary data.</text>
</comment>
<gene>
    <name evidence="2" type="ORF">Pfra01_002668200</name>
</gene>
<proteinExistence type="predicted"/>
<feature type="compositionally biased region" description="Pro residues" evidence="1">
    <location>
        <begin position="37"/>
        <end position="46"/>
    </location>
</feature>
<dbReference type="EMBL" id="BSXT01005740">
    <property type="protein sequence ID" value="GMF61249.1"/>
    <property type="molecule type" value="Genomic_DNA"/>
</dbReference>
<evidence type="ECO:0000313" key="3">
    <source>
        <dbReference type="Proteomes" id="UP001165121"/>
    </source>
</evidence>